<sequence length="113" mass="12818">MERIIRPLTDTEINQSKPKAKDYILIYGKGLELLIRMTGTKTWRFRFLVPATKKAVISIGNYPTIYVFPNRSDITKHMSNSALKNNGLKGKMQAHGMRALASTILKDYGFSLI</sequence>
<dbReference type="Pfam" id="PF13356">
    <property type="entry name" value="Arm-DNA-bind_3"/>
    <property type="match status" value="1"/>
</dbReference>
<dbReference type="PANTHER" id="PTHR30629">
    <property type="entry name" value="PROPHAGE INTEGRASE"/>
    <property type="match status" value="1"/>
</dbReference>
<organism evidence="4 5">
    <name type="scientific">Thorsellia kenyensis</name>
    <dbReference type="NCBI Taxonomy" id="1549888"/>
    <lineage>
        <taxon>Bacteria</taxon>
        <taxon>Pseudomonadati</taxon>
        <taxon>Pseudomonadota</taxon>
        <taxon>Gammaproteobacteria</taxon>
        <taxon>Enterobacterales</taxon>
        <taxon>Thorselliaceae</taxon>
        <taxon>Thorsellia</taxon>
    </lineage>
</organism>
<dbReference type="InterPro" id="IPR050808">
    <property type="entry name" value="Phage_Integrase"/>
</dbReference>
<reference evidence="4 5" key="1">
    <citation type="submission" date="2024-09" db="EMBL/GenBank/DDBJ databases">
        <authorList>
            <person name="Sun Q."/>
            <person name="Mori K."/>
        </authorList>
    </citation>
    <scope>NUCLEOTIDE SEQUENCE [LARGE SCALE GENOMIC DNA]</scope>
    <source>
        <strain evidence="4 5">CCM 8545</strain>
    </source>
</reference>
<dbReference type="GO" id="GO:0003677">
    <property type="term" value="F:DNA binding"/>
    <property type="evidence" value="ECO:0007669"/>
    <property type="project" value="UniProtKB-KW"/>
</dbReference>
<dbReference type="InterPro" id="IPR025166">
    <property type="entry name" value="Integrase_DNA_bind_dom"/>
</dbReference>
<evidence type="ECO:0000313" key="4">
    <source>
        <dbReference type="EMBL" id="MFC0179038.1"/>
    </source>
</evidence>
<evidence type="ECO:0000259" key="3">
    <source>
        <dbReference type="Pfam" id="PF13356"/>
    </source>
</evidence>
<evidence type="ECO:0000256" key="1">
    <source>
        <dbReference type="ARBA" id="ARBA00008857"/>
    </source>
</evidence>
<proteinExistence type="inferred from homology"/>
<name>A0ABV6CCS8_9GAMM</name>
<evidence type="ECO:0000256" key="2">
    <source>
        <dbReference type="ARBA" id="ARBA00022908"/>
    </source>
</evidence>
<dbReference type="Gene3D" id="3.30.160.390">
    <property type="entry name" value="Integrase, DNA-binding domain"/>
    <property type="match status" value="1"/>
</dbReference>
<dbReference type="EMBL" id="JBHLXE010000027">
    <property type="protein sequence ID" value="MFC0179038.1"/>
    <property type="molecule type" value="Genomic_DNA"/>
</dbReference>
<dbReference type="Proteomes" id="UP001589758">
    <property type="component" value="Unassembled WGS sequence"/>
</dbReference>
<feature type="domain" description="Integrase DNA-binding" evidence="3">
    <location>
        <begin position="8"/>
        <end position="65"/>
    </location>
</feature>
<comment type="similarity">
    <text evidence="1">Belongs to the 'phage' integrase family.</text>
</comment>
<dbReference type="InterPro" id="IPR038488">
    <property type="entry name" value="Integrase_DNA-bd_sf"/>
</dbReference>
<keyword evidence="2" id="KW-0229">DNA integration</keyword>
<protein>
    <submittedName>
        <fullName evidence="4">Integrase arm-type DNA-binding domain-containing protein</fullName>
    </submittedName>
</protein>
<keyword evidence="4" id="KW-0238">DNA-binding</keyword>
<dbReference type="RefSeq" id="WP_385876132.1">
    <property type="nucleotide sequence ID" value="NZ_JBHLXE010000027.1"/>
</dbReference>
<accession>A0ABV6CCS8</accession>
<gene>
    <name evidence="4" type="ORF">ACFFIT_02830</name>
</gene>
<keyword evidence="5" id="KW-1185">Reference proteome</keyword>
<dbReference type="PANTHER" id="PTHR30629:SF6">
    <property type="entry name" value="PROPHAGE INTEGRASE INTA-RELATED"/>
    <property type="match status" value="1"/>
</dbReference>
<evidence type="ECO:0000313" key="5">
    <source>
        <dbReference type="Proteomes" id="UP001589758"/>
    </source>
</evidence>
<comment type="caution">
    <text evidence="4">The sequence shown here is derived from an EMBL/GenBank/DDBJ whole genome shotgun (WGS) entry which is preliminary data.</text>
</comment>